<comment type="subunit">
    <text evidence="7">NDH-1 is composed of 14 different subunits. Subunits NuoB, C, D, E, F, and G constitute the peripheral sector of the complex.</text>
</comment>
<evidence type="ECO:0000313" key="11">
    <source>
        <dbReference type="Proteomes" id="UP000366051"/>
    </source>
</evidence>
<dbReference type="GO" id="GO:0008137">
    <property type="term" value="F:NADH dehydrogenase (ubiquinone) activity"/>
    <property type="evidence" value="ECO:0007669"/>
    <property type="project" value="InterPro"/>
</dbReference>
<feature type="binding site" evidence="7">
    <location>
        <position position="50"/>
    </location>
    <ligand>
        <name>[4Fe-4S] cluster</name>
        <dbReference type="ChEBI" id="CHEBI:49883"/>
    </ligand>
</feature>
<evidence type="ECO:0000256" key="6">
    <source>
        <dbReference type="ARBA" id="ARBA00023027"/>
    </source>
</evidence>
<proteinExistence type="inferred from homology"/>
<evidence type="ECO:0000256" key="3">
    <source>
        <dbReference type="ARBA" id="ARBA00022485"/>
    </source>
</evidence>
<dbReference type="InterPro" id="IPR006138">
    <property type="entry name" value="NADH_UQ_OxRdtase_20Kd_su"/>
</dbReference>
<comment type="catalytic activity">
    <reaction evidence="7">
        <text>a quinone + NADH + 5 H(+)(in) = a quinol + NAD(+) + 4 H(+)(out)</text>
        <dbReference type="Rhea" id="RHEA:57888"/>
        <dbReference type="ChEBI" id="CHEBI:15378"/>
        <dbReference type="ChEBI" id="CHEBI:24646"/>
        <dbReference type="ChEBI" id="CHEBI:57540"/>
        <dbReference type="ChEBI" id="CHEBI:57945"/>
        <dbReference type="ChEBI" id="CHEBI:132124"/>
    </reaction>
</comment>
<keyword evidence="7 8" id="KW-0479">Metal-binding</keyword>
<dbReference type="GO" id="GO:0009060">
    <property type="term" value="P:aerobic respiration"/>
    <property type="evidence" value="ECO:0007669"/>
    <property type="project" value="TreeGrafter"/>
</dbReference>
<dbReference type="HAMAP" id="MF_01356">
    <property type="entry name" value="NDH1_NuoB"/>
    <property type="match status" value="1"/>
</dbReference>
<evidence type="ECO:0000256" key="8">
    <source>
        <dbReference type="RuleBase" id="RU004464"/>
    </source>
</evidence>
<keyword evidence="4 7" id="KW-0874">Quinone</keyword>
<dbReference type="NCBIfam" id="NF005012">
    <property type="entry name" value="PRK06411.1"/>
    <property type="match status" value="1"/>
</dbReference>
<dbReference type="PROSITE" id="PS01150">
    <property type="entry name" value="COMPLEX1_20K"/>
    <property type="match status" value="1"/>
</dbReference>
<dbReference type="GO" id="GO:0005506">
    <property type="term" value="F:iron ion binding"/>
    <property type="evidence" value="ECO:0007669"/>
    <property type="project" value="UniProtKB-UniRule"/>
</dbReference>
<dbReference type="NCBIfam" id="TIGR01957">
    <property type="entry name" value="nuoB_fam"/>
    <property type="match status" value="1"/>
</dbReference>
<dbReference type="AlphaFoldDB" id="A0A5Q2MYW0"/>
<dbReference type="PANTHER" id="PTHR11995:SF14">
    <property type="entry name" value="NADH DEHYDROGENASE [UBIQUINONE] IRON-SULFUR PROTEIN 7, MITOCHONDRIAL"/>
    <property type="match status" value="1"/>
</dbReference>
<keyword evidence="7 8" id="KW-0408">Iron</keyword>
<evidence type="ECO:0000256" key="5">
    <source>
        <dbReference type="ARBA" id="ARBA00022967"/>
    </source>
</evidence>
<dbReference type="GO" id="GO:0015990">
    <property type="term" value="P:electron transport coupled proton transport"/>
    <property type="evidence" value="ECO:0007669"/>
    <property type="project" value="TreeGrafter"/>
</dbReference>
<keyword evidence="2 7" id="KW-0813">Transport</keyword>
<dbReference type="FunFam" id="3.40.50.12280:FF:000002">
    <property type="entry name" value="NADH-quinone oxidoreductase subunit B"/>
    <property type="match status" value="1"/>
</dbReference>
<name>A0A5Q2MYW0_9FIRM</name>
<gene>
    <name evidence="7 10" type="primary">nuoB</name>
    <name evidence="10" type="ORF">FTV88_2046</name>
</gene>
<dbReference type="Pfam" id="PF01058">
    <property type="entry name" value="Oxidored_q6"/>
    <property type="match status" value="1"/>
</dbReference>
<keyword evidence="6 7" id="KW-0520">NAD</keyword>
<feature type="domain" description="NADH:ubiquinone oxidoreductase-like 20kDa subunit" evidence="9">
    <location>
        <begin position="49"/>
        <end position="159"/>
    </location>
</feature>
<dbReference type="EMBL" id="CP045875">
    <property type="protein sequence ID" value="QGG48144.1"/>
    <property type="molecule type" value="Genomic_DNA"/>
</dbReference>
<feature type="binding site" evidence="7">
    <location>
        <position position="115"/>
    </location>
    <ligand>
        <name>[4Fe-4S] cluster</name>
        <dbReference type="ChEBI" id="CHEBI:49883"/>
    </ligand>
</feature>
<comment type="subcellular location">
    <subcellularLocation>
        <location evidence="7">Cell membrane</location>
        <topology evidence="7">Peripheral membrane protein</topology>
        <orientation evidence="7">Cytoplasmic side</orientation>
    </subcellularLocation>
</comment>
<dbReference type="OrthoDB" id="9786737at2"/>
<evidence type="ECO:0000256" key="7">
    <source>
        <dbReference type="HAMAP-Rule" id="MF_01356"/>
    </source>
</evidence>
<feature type="binding site" evidence="7">
    <location>
        <position position="49"/>
    </location>
    <ligand>
        <name>[4Fe-4S] cluster</name>
        <dbReference type="ChEBI" id="CHEBI:49883"/>
    </ligand>
</feature>
<comment type="cofactor">
    <cofactor evidence="7">
        <name>[4Fe-4S] cluster</name>
        <dbReference type="ChEBI" id="CHEBI:49883"/>
    </cofactor>
    <text evidence="7">Binds 1 [4Fe-4S] cluster.</text>
</comment>
<evidence type="ECO:0000256" key="4">
    <source>
        <dbReference type="ARBA" id="ARBA00022719"/>
    </source>
</evidence>
<dbReference type="Gene3D" id="3.40.50.12280">
    <property type="match status" value="1"/>
</dbReference>
<protein>
    <recommendedName>
        <fullName evidence="7">NADH-quinone oxidoreductase subunit B</fullName>
        <ecNumber evidence="7">7.1.1.-</ecNumber>
    </recommendedName>
    <alternativeName>
        <fullName evidence="7">NADH dehydrogenase I subunit B</fullName>
    </alternativeName>
    <alternativeName>
        <fullName evidence="7">NDH-1 subunit B</fullName>
    </alternativeName>
</protein>
<dbReference type="GO" id="GO:0005886">
    <property type="term" value="C:plasma membrane"/>
    <property type="evidence" value="ECO:0007669"/>
    <property type="project" value="UniProtKB-SubCell"/>
</dbReference>
<keyword evidence="7 8" id="KW-0411">Iron-sulfur</keyword>
<organism evidence="10 11">
    <name type="scientific">Heliorestis convoluta</name>
    <dbReference type="NCBI Taxonomy" id="356322"/>
    <lineage>
        <taxon>Bacteria</taxon>
        <taxon>Bacillati</taxon>
        <taxon>Bacillota</taxon>
        <taxon>Clostridia</taxon>
        <taxon>Eubacteriales</taxon>
        <taxon>Heliobacteriaceae</taxon>
        <taxon>Heliorestis</taxon>
    </lineage>
</organism>
<dbReference type="Proteomes" id="UP000366051">
    <property type="component" value="Chromosome"/>
</dbReference>
<sequence length="172" mass="18785">MEIGKDKDVLSERQVQDLVKNNIILTSLDAVFNWARGNSFWPLTSGLACCAIEMMACGTSRFDIARFGYEVFRPSPRQADVLVVAGTVTDKMADPLVRLYDQMAEPKWVIAMGSCACTGGPFIDSYSVVPGVDKILPVDVYVPGCPPRPEALIDGFLALKEKVQNPTKVGLK</sequence>
<dbReference type="GO" id="GO:0045271">
    <property type="term" value="C:respiratory chain complex I"/>
    <property type="evidence" value="ECO:0007669"/>
    <property type="project" value="TreeGrafter"/>
</dbReference>
<dbReference type="PANTHER" id="PTHR11995">
    <property type="entry name" value="NADH DEHYDROGENASE"/>
    <property type="match status" value="1"/>
</dbReference>
<evidence type="ECO:0000313" key="10">
    <source>
        <dbReference type="EMBL" id="QGG48144.1"/>
    </source>
</evidence>
<dbReference type="GO" id="GO:0051539">
    <property type="term" value="F:4 iron, 4 sulfur cluster binding"/>
    <property type="evidence" value="ECO:0007669"/>
    <property type="project" value="UniProtKB-KW"/>
</dbReference>
<evidence type="ECO:0000256" key="1">
    <source>
        <dbReference type="ARBA" id="ARBA00009173"/>
    </source>
</evidence>
<keyword evidence="5 7" id="KW-1278">Translocase</keyword>
<keyword evidence="7" id="KW-0472">Membrane</keyword>
<feature type="binding site" evidence="7">
    <location>
        <position position="145"/>
    </location>
    <ligand>
        <name>[4Fe-4S] cluster</name>
        <dbReference type="ChEBI" id="CHEBI:49883"/>
    </ligand>
</feature>
<accession>A0A5Q2MYW0</accession>
<dbReference type="GO" id="GO:0048038">
    <property type="term" value="F:quinone binding"/>
    <property type="evidence" value="ECO:0007669"/>
    <property type="project" value="UniProtKB-KW"/>
</dbReference>
<keyword evidence="3 7" id="KW-0004">4Fe-4S</keyword>
<comment type="similarity">
    <text evidence="1 7 8">Belongs to the complex I 20 kDa subunit family.</text>
</comment>
<dbReference type="GO" id="GO:0050136">
    <property type="term" value="F:NADH dehydrogenase (quinone) (non-electrogenic) activity"/>
    <property type="evidence" value="ECO:0007669"/>
    <property type="project" value="UniProtKB-UniRule"/>
</dbReference>
<reference evidence="11" key="1">
    <citation type="submission" date="2019-11" db="EMBL/GenBank/DDBJ databases">
        <title>Genome sequence of Heliorestis convoluta strain HH, an alkaliphilic and minimalistic phototrophic bacterium from a soda lake in Egypt.</title>
        <authorList>
            <person name="Dewey E.D."/>
            <person name="Stokes L.M."/>
            <person name="Burchell B.M."/>
            <person name="Shaffer K.N."/>
            <person name="Huntington A.M."/>
            <person name="Baker J.M."/>
            <person name="Nadendla S."/>
            <person name="Giglio M.G."/>
            <person name="Touchman J.W."/>
            <person name="Blankenship R.E."/>
            <person name="Madigan M.T."/>
            <person name="Sattley W.M."/>
        </authorList>
    </citation>
    <scope>NUCLEOTIDE SEQUENCE [LARGE SCALE GENOMIC DNA]</scope>
    <source>
        <strain evidence="11">HH</strain>
    </source>
</reference>
<evidence type="ECO:0000256" key="2">
    <source>
        <dbReference type="ARBA" id="ARBA00022448"/>
    </source>
</evidence>
<dbReference type="SUPFAM" id="SSF56770">
    <property type="entry name" value="HydA/Nqo6-like"/>
    <property type="match status" value="1"/>
</dbReference>
<dbReference type="InterPro" id="IPR006137">
    <property type="entry name" value="NADH_UbQ_OxRdtase-like_20kDa"/>
</dbReference>
<keyword evidence="11" id="KW-1185">Reference proteome</keyword>
<dbReference type="KEGG" id="hcv:FTV88_2046"/>
<dbReference type="EC" id="7.1.1.-" evidence="7"/>
<dbReference type="RefSeq" id="WP_153725393.1">
    <property type="nucleotide sequence ID" value="NZ_CP045875.1"/>
</dbReference>
<evidence type="ECO:0000259" key="9">
    <source>
        <dbReference type="Pfam" id="PF01058"/>
    </source>
</evidence>
<keyword evidence="7" id="KW-1003">Cell membrane</keyword>
<comment type="function">
    <text evidence="7">NDH-1 shuttles electrons from NADH, via FMN and iron-sulfur (Fe-S) centers, to quinones in the respiratory chain. The immediate electron acceptor for the enzyme in this species is believed to be a menaquinone. Couples the redox reaction to proton translocation (for every two electrons transferred, four hydrogen ions are translocated across the cytoplasmic membrane), and thus conserves the redox energy in a proton gradient.</text>
</comment>